<comment type="caution">
    <text evidence="1">The sequence shown here is derived from an EMBL/GenBank/DDBJ whole genome shotgun (WGS) entry which is preliminary data.</text>
</comment>
<name>A0A9P7JAK6_9AGAM</name>
<reference evidence="1" key="1">
    <citation type="journal article" date="2020" name="New Phytol.">
        <title>Comparative genomics reveals dynamic genome evolution in host specialist ectomycorrhizal fungi.</title>
        <authorList>
            <person name="Lofgren L.A."/>
            <person name="Nguyen N.H."/>
            <person name="Vilgalys R."/>
            <person name="Ruytinx J."/>
            <person name="Liao H.L."/>
            <person name="Branco S."/>
            <person name="Kuo A."/>
            <person name="LaButti K."/>
            <person name="Lipzen A."/>
            <person name="Andreopoulos W."/>
            <person name="Pangilinan J."/>
            <person name="Riley R."/>
            <person name="Hundley H."/>
            <person name="Na H."/>
            <person name="Barry K."/>
            <person name="Grigoriev I.V."/>
            <person name="Stajich J.E."/>
            <person name="Kennedy P.G."/>
        </authorList>
    </citation>
    <scope>NUCLEOTIDE SEQUENCE</scope>
    <source>
        <strain evidence="1">MN1</strain>
    </source>
</reference>
<evidence type="ECO:0000313" key="1">
    <source>
        <dbReference type="EMBL" id="KAG1811845.1"/>
    </source>
</evidence>
<dbReference type="GeneID" id="64637352"/>
<accession>A0A9P7JAK6</accession>
<organism evidence="1 2">
    <name type="scientific">Suillus subaureus</name>
    <dbReference type="NCBI Taxonomy" id="48587"/>
    <lineage>
        <taxon>Eukaryota</taxon>
        <taxon>Fungi</taxon>
        <taxon>Dikarya</taxon>
        <taxon>Basidiomycota</taxon>
        <taxon>Agaricomycotina</taxon>
        <taxon>Agaricomycetes</taxon>
        <taxon>Agaricomycetidae</taxon>
        <taxon>Boletales</taxon>
        <taxon>Suillineae</taxon>
        <taxon>Suillaceae</taxon>
        <taxon>Suillus</taxon>
    </lineage>
</organism>
<evidence type="ECO:0000313" key="2">
    <source>
        <dbReference type="Proteomes" id="UP000807769"/>
    </source>
</evidence>
<dbReference type="OrthoDB" id="2618643at2759"/>
<dbReference type="RefSeq" id="XP_041190266.1">
    <property type="nucleotide sequence ID" value="XM_041343336.1"/>
</dbReference>
<protein>
    <submittedName>
        <fullName evidence="1">Uncharacterized protein</fullName>
    </submittedName>
</protein>
<sequence>MLEFIGGVYSAVSQIMDLNWHTLPARPRLSYFKDDHILLIETCSDIHEAPFGYLGQELFGFLLGFTHNQRALSTTLSMNFELGSIIPDMSIRTVAVTRGHLGHRKVHVIGECAFAQDTDSVLCKIKEEIAERPEILMAIMVVIDEHHPYHSPERMSEAWQMLRHETSARSPSSFHSLQGDPARSHDKHIVIAGHTWCHLASVQFHVWVRGDEPINVDDTNNELLARGTLFPNQDMDEVEAMIKKGMEMTQDCLANFSQKVAPGGDISALRNSNASLTFYWHHLLASLAVAVEDTAYARYCSWYNSYT</sequence>
<dbReference type="AlphaFoldDB" id="A0A9P7JAK6"/>
<dbReference type="EMBL" id="JABBWG010000028">
    <property type="protein sequence ID" value="KAG1811845.1"/>
    <property type="molecule type" value="Genomic_DNA"/>
</dbReference>
<dbReference type="Proteomes" id="UP000807769">
    <property type="component" value="Unassembled WGS sequence"/>
</dbReference>
<proteinExistence type="predicted"/>
<gene>
    <name evidence="1" type="ORF">BJ212DRAFT_496733</name>
</gene>
<keyword evidence="2" id="KW-1185">Reference proteome</keyword>